<dbReference type="PANTHER" id="PTHR46401">
    <property type="entry name" value="GLYCOSYLTRANSFERASE WBBK-RELATED"/>
    <property type="match status" value="1"/>
</dbReference>
<feature type="domain" description="Glycosyl transferase family 1" evidence="2">
    <location>
        <begin position="198"/>
        <end position="342"/>
    </location>
</feature>
<dbReference type="InterPro" id="IPR001296">
    <property type="entry name" value="Glyco_trans_1"/>
</dbReference>
<accession>A0A9X4M3J0</accession>
<keyword evidence="4" id="KW-1185">Reference proteome</keyword>
<dbReference type="GO" id="GO:0009103">
    <property type="term" value="P:lipopolysaccharide biosynthetic process"/>
    <property type="evidence" value="ECO:0007669"/>
    <property type="project" value="TreeGrafter"/>
</dbReference>
<dbReference type="SUPFAM" id="SSF53756">
    <property type="entry name" value="UDP-Glycosyltransferase/glycogen phosphorylase"/>
    <property type="match status" value="1"/>
</dbReference>
<name>A0A9X4M3J0_9CYAN</name>
<dbReference type="Proteomes" id="UP001152872">
    <property type="component" value="Unassembled WGS sequence"/>
</dbReference>
<dbReference type="GO" id="GO:0016757">
    <property type="term" value="F:glycosyltransferase activity"/>
    <property type="evidence" value="ECO:0007669"/>
    <property type="project" value="InterPro"/>
</dbReference>
<comment type="caution">
    <text evidence="3">The sequence shown here is derived from an EMBL/GenBank/DDBJ whole genome shotgun (WGS) entry which is preliminary data.</text>
</comment>
<keyword evidence="1" id="KW-0808">Transferase</keyword>
<evidence type="ECO:0000313" key="4">
    <source>
        <dbReference type="Proteomes" id="UP001152872"/>
    </source>
</evidence>
<sequence>MSLPNLALVFNFPQNNSLSMNFCSEMLLHYLQQNPDPYFNTEAIIPEHYYQILTRIPWLGKKFPIRTLDAMFNHFYVYPRAIKKRRDRFDYFHICDHSYANVVHDLPKEKTGVFCHDLDAFRSLLEPDKYPRSWHFNQGQKRVLTGMQKAKIVFYTTQEVRQEIEKYQLLDPQQLVQAPLGIASEFTAIASKSSKPSKALASVGQQPYLLSISSNQVRKRLDILLQVFAGIHERYPELKLVRVGAEWTPQMQKLIQSLGIGNSIIRLQGLERSELAELYRQATITLVTSESEGFGLPVIEAMACGSPVVASDIPVLREVGGNAVTFCPLDRIDEWVTVLENHLQVPSAQPSKSDRLAQAAKYSWTAHAKTISDAYEQLFKL</sequence>
<gene>
    <name evidence="3" type="ORF">FEV09_00630</name>
</gene>
<evidence type="ECO:0000313" key="3">
    <source>
        <dbReference type="EMBL" id="MDG3493056.1"/>
    </source>
</evidence>
<reference evidence="3" key="1">
    <citation type="submission" date="2019-05" db="EMBL/GenBank/DDBJ databases">
        <title>Whole genome sequencing of Pseudanabaena catenata USMAC16.</title>
        <authorList>
            <person name="Khan Z."/>
            <person name="Omar W.M."/>
            <person name="Convey P."/>
            <person name="Merican F."/>
            <person name="Najimudin N."/>
        </authorList>
    </citation>
    <scope>NUCLEOTIDE SEQUENCE</scope>
    <source>
        <strain evidence="3">USMAC16</strain>
    </source>
</reference>
<proteinExistence type="predicted"/>
<dbReference type="Gene3D" id="3.40.50.2000">
    <property type="entry name" value="Glycogen Phosphorylase B"/>
    <property type="match status" value="1"/>
</dbReference>
<evidence type="ECO:0000256" key="1">
    <source>
        <dbReference type="ARBA" id="ARBA00022679"/>
    </source>
</evidence>
<protein>
    <submittedName>
        <fullName evidence="3">Glycosyltransferase family 1 protein</fullName>
    </submittedName>
</protein>
<dbReference type="AlphaFoldDB" id="A0A9X4M3J0"/>
<dbReference type="EMBL" id="VBTY01000003">
    <property type="protein sequence ID" value="MDG3493056.1"/>
    <property type="molecule type" value="Genomic_DNA"/>
</dbReference>
<dbReference type="PANTHER" id="PTHR46401:SF2">
    <property type="entry name" value="GLYCOSYLTRANSFERASE WBBK-RELATED"/>
    <property type="match status" value="1"/>
</dbReference>
<dbReference type="RefSeq" id="WP_009625084.1">
    <property type="nucleotide sequence ID" value="NZ_VBTY01000003.1"/>
</dbReference>
<organism evidence="3 4">
    <name type="scientific">Pseudanabaena catenata USMAC16</name>
    <dbReference type="NCBI Taxonomy" id="1855837"/>
    <lineage>
        <taxon>Bacteria</taxon>
        <taxon>Bacillati</taxon>
        <taxon>Cyanobacteriota</taxon>
        <taxon>Cyanophyceae</taxon>
        <taxon>Pseudanabaenales</taxon>
        <taxon>Pseudanabaenaceae</taxon>
        <taxon>Pseudanabaena</taxon>
    </lineage>
</organism>
<dbReference type="CDD" id="cd03809">
    <property type="entry name" value="GT4_MtfB-like"/>
    <property type="match status" value="1"/>
</dbReference>
<dbReference type="Pfam" id="PF00534">
    <property type="entry name" value="Glycos_transf_1"/>
    <property type="match status" value="1"/>
</dbReference>
<evidence type="ECO:0000259" key="2">
    <source>
        <dbReference type="Pfam" id="PF00534"/>
    </source>
</evidence>